<reference evidence="3" key="1">
    <citation type="journal article" date="2019" name="Int. J. Syst. Evol. Microbiol.">
        <title>The Global Catalogue of Microorganisms (GCM) 10K type strain sequencing project: providing services to taxonomists for standard genome sequencing and annotation.</title>
        <authorList>
            <consortium name="The Broad Institute Genomics Platform"/>
            <consortium name="The Broad Institute Genome Sequencing Center for Infectious Disease"/>
            <person name="Wu L."/>
            <person name="Ma J."/>
        </authorList>
    </citation>
    <scope>NUCLEOTIDE SEQUENCE [LARGE SCALE GENOMIC DNA]</scope>
    <source>
        <strain evidence="3">JCM 9371</strain>
    </source>
</reference>
<name>A0ABW2XLX7_9ACTN</name>
<dbReference type="Pfam" id="PF00561">
    <property type="entry name" value="Abhydrolase_1"/>
    <property type="match status" value="1"/>
</dbReference>
<dbReference type="PANTHER" id="PTHR43433:SF5">
    <property type="entry name" value="AB HYDROLASE-1 DOMAIN-CONTAINING PROTEIN"/>
    <property type="match status" value="1"/>
</dbReference>
<dbReference type="RefSeq" id="WP_131760885.1">
    <property type="nucleotide sequence ID" value="NZ_CAACUY010000135.1"/>
</dbReference>
<gene>
    <name evidence="2" type="ORF">ACFQZM_22460</name>
</gene>
<dbReference type="PANTHER" id="PTHR43433">
    <property type="entry name" value="HYDROLASE, ALPHA/BETA FOLD FAMILY PROTEIN"/>
    <property type="match status" value="1"/>
</dbReference>
<feature type="domain" description="AB hydrolase-1" evidence="1">
    <location>
        <begin position="20"/>
        <end position="255"/>
    </location>
</feature>
<dbReference type="Proteomes" id="UP001597063">
    <property type="component" value="Unassembled WGS sequence"/>
</dbReference>
<dbReference type="Gene3D" id="3.40.50.1820">
    <property type="entry name" value="alpha/beta hydrolase"/>
    <property type="match status" value="1"/>
</dbReference>
<dbReference type="GO" id="GO:0016787">
    <property type="term" value="F:hydrolase activity"/>
    <property type="evidence" value="ECO:0007669"/>
    <property type="project" value="UniProtKB-KW"/>
</dbReference>
<dbReference type="InterPro" id="IPR050471">
    <property type="entry name" value="AB_hydrolase"/>
</dbReference>
<dbReference type="InterPro" id="IPR029058">
    <property type="entry name" value="AB_hydrolase_fold"/>
</dbReference>
<evidence type="ECO:0000313" key="3">
    <source>
        <dbReference type="Proteomes" id="UP001597063"/>
    </source>
</evidence>
<keyword evidence="3" id="KW-1185">Reference proteome</keyword>
<dbReference type="InterPro" id="IPR000073">
    <property type="entry name" value="AB_hydrolase_1"/>
</dbReference>
<evidence type="ECO:0000259" key="1">
    <source>
        <dbReference type="Pfam" id="PF00561"/>
    </source>
</evidence>
<protein>
    <submittedName>
        <fullName evidence="2">Alpha/beta fold hydrolase</fullName>
    </submittedName>
</protein>
<accession>A0ABW2XLX7</accession>
<evidence type="ECO:0000313" key="2">
    <source>
        <dbReference type="EMBL" id="MFD0687279.1"/>
    </source>
</evidence>
<sequence>MSFLQVPGARLYYETRGRGPVLVLVPGANGDARVFASVADRLAEHYTVITYDRRGFSRSALIGAQDYANRLRTDADDVRALVEHAGQGPATVFGTSSGGVIVLELLARHPGAVRAVASYEPAAMRLLPDAERWLGFFSDLYDTYRRSGVAPALAEFRERTFSPADRALMARATDPEANPHAHANATYWFERELLPYTSVELDVTALAAHAERLLLVSGDQSRGFPNYRVNTELGRRLGREVVELPGGHTGFAVHPEEFADRLVRALRSEPSGTPG</sequence>
<keyword evidence="2" id="KW-0378">Hydrolase</keyword>
<dbReference type="EMBL" id="JBHTGP010000012">
    <property type="protein sequence ID" value="MFD0687279.1"/>
    <property type="molecule type" value="Genomic_DNA"/>
</dbReference>
<dbReference type="SUPFAM" id="SSF53474">
    <property type="entry name" value="alpha/beta-Hydrolases"/>
    <property type="match status" value="1"/>
</dbReference>
<proteinExistence type="predicted"/>
<comment type="caution">
    <text evidence="2">The sequence shown here is derived from an EMBL/GenBank/DDBJ whole genome shotgun (WGS) entry which is preliminary data.</text>
</comment>
<organism evidence="2 3">
    <name type="scientific">Actinomadura fibrosa</name>
    <dbReference type="NCBI Taxonomy" id="111802"/>
    <lineage>
        <taxon>Bacteria</taxon>
        <taxon>Bacillati</taxon>
        <taxon>Actinomycetota</taxon>
        <taxon>Actinomycetes</taxon>
        <taxon>Streptosporangiales</taxon>
        <taxon>Thermomonosporaceae</taxon>
        <taxon>Actinomadura</taxon>
    </lineage>
</organism>